<name>A0A6C0K8V5_9ZZZZ</name>
<dbReference type="AlphaFoldDB" id="A0A6C0K8V5"/>
<protein>
    <submittedName>
        <fullName evidence="1">Uncharacterized protein</fullName>
    </submittedName>
</protein>
<sequence length="33" mass="4055">MYIYIYANDIFIYLYKFIKTINSPLPLRCFAVF</sequence>
<accession>A0A6C0K8V5</accession>
<reference evidence="1" key="1">
    <citation type="journal article" date="2020" name="Nature">
        <title>Giant virus diversity and host interactions through global metagenomics.</title>
        <authorList>
            <person name="Schulz F."/>
            <person name="Roux S."/>
            <person name="Paez-Espino D."/>
            <person name="Jungbluth S."/>
            <person name="Walsh D.A."/>
            <person name="Denef V.J."/>
            <person name="McMahon K.D."/>
            <person name="Konstantinidis K.T."/>
            <person name="Eloe-Fadrosh E.A."/>
            <person name="Kyrpides N.C."/>
            <person name="Woyke T."/>
        </authorList>
    </citation>
    <scope>NUCLEOTIDE SEQUENCE</scope>
    <source>
        <strain evidence="1">GVMAG-S-1101178-73</strain>
    </source>
</reference>
<dbReference type="EMBL" id="MN740822">
    <property type="protein sequence ID" value="QHU13591.1"/>
    <property type="molecule type" value="Genomic_DNA"/>
</dbReference>
<evidence type="ECO:0000313" key="1">
    <source>
        <dbReference type="EMBL" id="QHU13591.1"/>
    </source>
</evidence>
<organism evidence="1">
    <name type="scientific">viral metagenome</name>
    <dbReference type="NCBI Taxonomy" id="1070528"/>
    <lineage>
        <taxon>unclassified sequences</taxon>
        <taxon>metagenomes</taxon>
        <taxon>organismal metagenomes</taxon>
    </lineage>
</organism>
<proteinExistence type="predicted"/>